<sequence length="139" mass="14966">MEFLVNLDVDDLERAIDFYVTAFGLEVGRRLGDDGVELIGGPAPLYLLAKADGSPAYAKGGAEPGSQRHYTRHWTPVHLDVVVEDIDAAVARAIAAGATQEQPTVTDNWGKLALMADPFGHGFCFVQFLGRGYDEIATS</sequence>
<dbReference type="InterPro" id="IPR029068">
    <property type="entry name" value="Glyas_Bleomycin-R_OHBP_Dase"/>
</dbReference>
<gene>
    <name evidence="2" type="ORF">QLQ84_18050</name>
</gene>
<reference evidence="2 3" key="1">
    <citation type="submission" date="2023-04" db="EMBL/GenBank/DDBJ databases">
        <title>Halomonas strains isolated from rhizosphere soil.</title>
        <authorList>
            <person name="Xu L."/>
            <person name="Sun J.-Q."/>
        </authorList>
    </citation>
    <scope>NUCLEOTIDE SEQUENCE [LARGE SCALE GENOMIC DNA]</scope>
    <source>
        <strain evidence="2 3">LN1S58</strain>
    </source>
</reference>
<dbReference type="RefSeq" id="WP_282723124.1">
    <property type="nucleotide sequence ID" value="NZ_JASCQO010000049.1"/>
</dbReference>
<dbReference type="EMBL" id="JASCQO010000049">
    <property type="protein sequence ID" value="MDI5935697.1"/>
    <property type="molecule type" value="Genomic_DNA"/>
</dbReference>
<dbReference type="InterPro" id="IPR041581">
    <property type="entry name" value="Glyoxalase_6"/>
</dbReference>
<comment type="caution">
    <text evidence="2">The sequence shown here is derived from an EMBL/GenBank/DDBJ whole genome shotgun (WGS) entry which is preliminary data.</text>
</comment>
<evidence type="ECO:0000259" key="1">
    <source>
        <dbReference type="PROSITE" id="PS51819"/>
    </source>
</evidence>
<dbReference type="Proteomes" id="UP001244242">
    <property type="component" value="Unassembled WGS sequence"/>
</dbReference>
<dbReference type="PANTHER" id="PTHR34109:SF1">
    <property type="entry name" value="VOC DOMAIN-CONTAINING PROTEIN"/>
    <property type="match status" value="1"/>
</dbReference>
<organism evidence="2 3">
    <name type="scientific">Halomonas kalidii</name>
    <dbReference type="NCBI Taxonomy" id="3043293"/>
    <lineage>
        <taxon>Bacteria</taxon>
        <taxon>Pseudomonadati</taxon>
        <taxon>Pseudomonadota</taxon>
        <taxon>Gammaproteobacteria</taxon>
        <taxon>Oceanospirillales</taxon>
        <taxon>Halomonadaceae</taxon>
        <taxon>Halomonas</taxon>
    </lineage>
</organism>
<protein>
    <submittedName>
        <fullName evidence="2">VOC family protein</fullName>
    </submittedName>
</protein>
<accession>A0ABT6VNY5</accession>
<dbReference type="PANTHER" id="PTHR34109">
    <property type="entry name" value="BNAUNNG04460D PROTEIN-RELATED"/>
    <property type="match status" value="1"/>
</dbReference>
<feature type="domain" description="VOC" evidence="1">
    <location>
        <begin position="1"/>
        <end position="128"/>
    </location>
</feature>
<name>A0ABT6VNY5_9GAMM</name>
<dbReference type="PROSITE" id="PS51819">
    <property type="entry name" value="VOC"/>
    <property type="match status" value="1"/>
</dbReference>
<dbReference type="Pfam" id="PF18029">
    <property type="entry name" value="Glyoxalase_6"/>
    <property type="match status" value="1"/>
</dbReference>
<evidence type="ECO:0000313" key="2">
    <source>
        <dbReference type="EMBL" id="MDI5935697.1"/>
    </source>
</evidence>
<evidence type="ECO:0000313" key="3">
    <source>
        <dbReference type="Proteomes" id="UP001244242"/>
    </source>
</evidence>
<keyword evidence="3" id="KW-1185">Reference proteome</keyword>
<dbReference type="InterPro" id="IPR037523">
    <property type="entry name" value="VOC_core"/>
</dbReference>
<proteinExistence type="predicted"/>
<dbReference type="Gene3D" id="3.10.180.10">
    <property type="entry name" value="2,3-Dihydroxybiphenyl 1,2-Dioxygenase, domain 1"/>
    <property type="match status" value="1"/>
</dbReference>
<dbReference type="SUPFAM" id="SSF54593">
    <property type="entry name" value="Glyoxalase/Bleomycin resistance protein/Dihydroxybiphenyl dioxygenase"/>
    <property type="match status" value="1"/>
</dbReference>